<organism evidence="1 2">
    <name type="scientific">candidate division WS5 bacterium</name>
    <dbReference type="NCBI Taxonomy" id="2093353"/>
    <lineage>
        <taxon>Bacteria</taxon>
        <taxon>candidate division WS5</taxon>
    </lineage>
</organism>
<evidence type="ECO:0000313" key="2">
    <source>
        <dbReference type="Proteomes" id="UP000285655"/>
    </source>
</evidence>
<sequence length="157" mass="17913">MEDQYISELQKYATDILKNGNQEKPLWILSKWNCSEVSRIVGLKVITDLGEVAKPFILKGNATVTGLAEGNNHDILGFFDSESKMYILVDPTIWQFFPKKKNILLGEFSSVNDILKFSSEYYGGDWKVSEEVDLTLKKEVADYYKIIKLNCDQSPDC</sequence>
<reference evidence="1 2" key="1">
    <citation type="journal article" date="2017" name="ISME J.">
        <title>Energy and carbon metabolisms in a deep terrestrial subsurface fluid microbial community.</title>
        <authorList>
            <person name="Momper L."/>
            <person name="Jungbluth S.P."/>
            <person name="Lee M.D."/>
            <person name="Amend J.P."/>
        </authorList>
    </citation>
    <scope>NUCLEOTIDE SEQUENCE [LARGE SCALE GENOMIC DNA]</scope>
    <source>
        <strain evidence="1">SURF_29</strain>
    </source>
</reference>
<name>A0A419DBJ0_9BACT</name>
<accession>A0A419DBJ0</accession>
<dbReference type="EMBL" id="QZJW01000044">
    <property type="protein sequence ID" value="RJO60516.1"/>
    <property type="molecule type" value="Genomic_DNA"/>
</dbReference>
<proteinExistence type="predicted"/>
<dbReference type="Proteomes" id="UP000285655">
    <property type="component" value="Unassembled WGS sequence"/>
</dbReference>
<protein>
    <submittedName>
        <fullName evidence="1">Uncharacterized protein</fullName>
    </submittedName>
</protein>
<dbReference type="AlphaFoldDB" id="A0A419DBJ0"/>
<gene>
    <name evidence="1" type="ORF">C4544_04915</name>
</gene>
<evidence type="ECO:0000313" key="1">
    <source>
        <dbReference type="EMBL" id="RJO60516.1"/>
    </source>
</evidence>
<comment type="caution">
    <text evidence="1">The sequence shown here is derived from an EMBL/GenBank/DDBJ whole genome shotgun (WGS) entry which is preliminary data.</text>
</comment>